<keyword evidence="5 7" id="KW-1133">Transmembrane helix</keyword>
<dbReference type="AlphaFoldDB" id="A0A085UZN2"/>
<evidence type="ECO:0000256" key="7">
    <source>
        <dbReference type="RuleBase" id="RU369025"/>
    </source>
</evidence>
<keyword evidence="6 7" id="KW-0472">Membrane</keyword>
<dbReference type="InterPro" id="IPR010920">
    <property type="entry name" value="LSM_dom_sf"/>
</dbReference>
<evidence type="ECO:0000256" key="1">
    <source>
        <dbReference type="ARBA" id="ARBA00004651"/>
    </source>
</evidence>
<dbReference type="RefSeq" id="WP_020293724.1">
    <property type="nucleotide sequence ID" value="NZ_JPQT01000121.1"/>
</dbReference>
<organism evidence="9 10">
    <name type="scientific">Pseudomonas syringae</name>
    <dbReference type="NCBI Taxonomy" id="317"/>
    <lineage>
        <taxon>Bacteria</taxon>
        <taxon>Pseudomonadati</taxon>
        <taxon>Pseudomonadota</taxon>
        <taxon>Gammaproteobacteria</taxon>
        <taxon>Pseudomonadales</taxon>
        <taxon>Pseudomonadaceae</taxon>
        <taxon>Pseudomonas</taxon>
    </lineage>
</organism>
<dbReference type="Gene3D" id="3.30.70.100">
    <property type="match status" value="1"/>
</dbReference>
<accession>A0A085UZN2</accession>
<feature type="domain" description="Mechanosensitive ion channel MscS" evidence="8">
    <location>
        <begin position="115"/>
        <end position="180"/>
    </location>
</feature>
<comment type="caution">
    <text evidence="7">Lacks conserved residue(s) required for the propagation of feature annotation.</text>
</comment>
<keyword evidence="7" id="KW-0406">Ion transport</keyword>
<dbReference type="InterPro" id="IPR011066">
    <property type="entry name" value="MscS_channel_C_sf"/>
</dbReference>
<keyword evidence="3" id="KW-1003">Cell membrane</keyword>
<reference evidence="9 10" key="1">
    <citation type="submission" date="2014-07" db="EMBL/GenBank/DDBJ databases">
        <title>Draft Genome Sequences of Environmental Pseudomonas syringae strains.</title>
        <authorList>
            <person name="Baltrus D.A."/>
            <person name="Berge O."/>
            <person name="Morris C."/>
        </authorList>
    </citation>
    <scope>NUCLEOTIDE SEQUENCE [LARGE SCALE GENOMIC DNA]</scope>
    <source>
        <strain evidence="9 10">CEB003</strain>
    </source>
</reference>
<evidence type="ECO:0000256" key="3">
    <source>
        <dbReference type="ARBA" id="ARBA00022475"/>
    </source>
</evidence>
<dbReference type="GO" id="GO:0008381">
    <property type="term" value="F:mechanosensitive monoatomic ion channel activity"/>
    <property type="evidence" value="ECO:0007669"/>
    <property type="project" value="InterPro"/>
</dbReference>
<protein>
    <recommendedName>
        <fullName evidence="7">Small-conductance mechanosensitive channel</fullName>
    </recommendedName>
</protein>
<feature type="transmembrane region" description="Helical" evidence="7">
    <location>
        <begin position="99"/>
        <end position="128"/>
    </location>
</feature>
<evidence type="ECO:0000256" key="4">
    <source>
        <dbReference type="ARBA" id="ARBA00022692"/>
    </source>
</evidence>
<comment type="function">
    <text evidence="7">Mechanosensitive channel that participates in the regulation of osmotic pressure changes within the cell, opening in response to stretch forces in the membrane lipid bilayer, without the need for other proteins. Contributes to normal resistance to hypoosmotic shock. Forms an ion channel of 1.0 nanosiemens conductance with a slight preference for anions.</text>
</comment>
<name>A0A085UZN2_PSESX</name>
<gene>
    <name evidence="9" type="ORF">IV02_21475</name>
</gene>
<feature type="transmembrane region" description="Helical" evidence="7">
    <location>
        <begin position="20"/>
        <end position="46"/>
    </location>
</feature>
<dbReference type="InterPro" id="IPR011014">
    <property type="entry name" value="MscS_channel_TM-2"/>
</dbReference>
<comment type="caution">
    <text evidence="9">The sequence shown here is derived from an EMBL/GenBank/DDBJ whole genome shotgun (WGS) entry which is preliminary data.</text>
</comment>
<evidence type="ECO:0000313" key="10">
    <source>
        <dbReference type="Proteomes" id="UP000028643"/>
    </source>
</evidence>
<dbReference type="InterPro" id="IPR045275">
    <property type="entry name" value="MscS_archaea/bacteria_type"/>
</dbReference>
<dbReference type="GO" id="GO:0005886">
    <property type="term" value="C:plasma membrane"/>
    <property type="evidence" value="ECO:0007669"/>
    <property type="project" value="UniProtKB-SubCell"/>
</dbReference>
<dbReference type="InterPro" id="IPR006685">
    <property type="entry name" value="MscS_channel_2nd"/>
</dbReference>
<dbReference type="Pfam" id="PF00924">
    <property type="entry name" value="MS_channel_2nd"/>
    <property type="match status" value="1"/>
</dbReference>
<feature type="transmembrane region" description="Helical" evidence="7">
    <location>
        <begin position="66"/>
        <end position="87"/>
    </location>
</feature>
<evidence type="ECO:0000256" key="5">
    <source>
        <dbReference type="ARBA" id="ARBA00022989"/>
    </source>
</evidence>
<dbReference type="PANTHER" id="PTHR30221">
    <property type="entry name" value="SMALL-CONDUCTANCE MECHANOSENSITIVE CHANNEL"/>
    <property type="match status" value="1"/>
</dbReference>
<dbReference type="PATRIC" id="fig|317.174.peg.4386"/>
<dbReference type="SUPFAM" id="SSF50182">
    <property type="entry name" value="Sm-like ribonucleoproteins"/>
    <property type="match status" value="1"/>
</dbReference>
<dbReference type="Gene3D" id="1.10.287.1260">
    <property type="match status" value="1"/>
</dbReference>
<comment type="subunit">
    <text evidence="7">Homoheptamer.</text>
</comment>
<dbReference type="EMBL" id="JPQT01000121">
    <property type="protein sequence ID" value="KFE48645.1"/>
    <property type="molecule type" value="Genomic_DNA"/>
</dbReference>
<evidence type="ECO:0000259" key="8">
    <source>
        <dbReference type="Pfam" id="PF00924"/>
    </source>
</evidence>
<comment type="similarity">
    <text evidence="2 7">Belongs to the MscS (TC 1.A.23) family.</text>
</comment>
<dbReference type="SUPFAM" id="SSF82689">
    <property type="entry name" value="Mechanosensitive channel protein MscS (YggB), C-terminal domain"/>
    <property type="match status" value="1"/>
</dbReference>
<evidence type="ECO:0000313" key="9">
    <source>
        <dbReference type="EMBL" id="KFE48645.1"/>
    </source>
</evidence>
<comment type="subcellular location">
    <subcellularLocation>
        <location evidence="7">Cell inner membrane</location>
        <topology evidence="7">Multi-pass membrane protein</topology>
    </subcellularLocation>
    <subcellularLocation>
        <location evidence="1">Cell membrane</location>
        <topology evidence="1">Multi-pass membrane protein</topology>
    </subcellularLocation>
</comment>
<proteinExistence type="inferred from homology"/>
<dbReference type="Proteomes" id="UP000028643">
    <property type="component" value="Unassembled WGS sequence"/>
</dbReference>
<keyword evidence="7" id="KW-0407">Ion channel</keyword>
<sequence>MDDLNFIDISTDKITALFDVAMQYGVVILLKIVTAILLWIVGRWLIGVVVNMVRTSLTRQKFDPTVLRYLGSFITVVLNIFLVIAILSYCGIETTSLAALLAAVGLAIGMAWSGLLANLAAGGFIIVLRPFKVGDLISAADVTGTVMEIGLFVTSINTLDNVLTMVGNNKVFAGNIVNFSSNPFRRMELTATLPASVDEHAVISTLKQQIGSIPDVLANPEVDINLSAISADALTLSVRPYCHNDHYWAVYYKSVEVIRDLQRNVAKFQTAG</sequence>
<keyword evidence="7" id="KW-0813">Transport</keyword>
<dbReference type="Gene3D" id="2.30.30.60">
    <property type="match status" value="1"/>
</dbReference>
<evidence type="ECO:0000256" key="2">
    <source>
        <dbReference type="ARBA" id="ARBA00008017"/>
    </source>
</evidence>
<evidence type="ECO:0000256" key="6">
    <source>
        <dbReference type="ARBA" id="ARBA00023136"/>
    </source>
</evidence>
<keyword evidence="7" id="KW-0997">Cell inner membrane</keyword>
<dbReference type="InterPro" id="IPR023408">
    <property type="entry name" value="MscS_beta-dom_sf"/>
</dbReference>
<dbReference type="SUPFAM" id="SSF82861">
    <property type="entry name" value="Mechanosensitive channel protein MscS (YggB), transmembrane region"/>
    <property type="match status" value="1"/>
</dbReference>
<keyword evidence="4 7" id="KW-0812">Transmembrane</keyword>
<dbReference type="PANTHER" id="PTHR30221:SF3">
    <property type="entry name" value="SMALL-CONDUCTANCE MECHANOSENSITIVE CHANNEL"/>
    <property type="match status" value="1"/>
</dbReference>